<name>A0ABU9PTL5_9BURK</name>
<protein>
    <submittedName>
        <fullName evidence="1">Uncharacterized protein</fullName>
    </submittedName>
</protein>
<gene>
    <name evidence="1" type="ORF">V8G57_08120</name>
</gene>
<keyword evidence="2" id="KW-1185">Reference proteome</keyword>
<comment type="caution">
    <text evidence="1">The sequence shown here is derived from an EMBL/GenBank/DDBJ whole genome shotgun (WGS) entry which is preliminary data.</text>
</comment>
<reference evidence="1 2" key="1">
    <citation type="submission" date="2024-02" db="EMBL/GenBank/DDBJ databases">
        <title>Draft genome sequence of Collimonas sp. strain H4R21, an effective mineral-weathering bacterial strain isolated from the beech rhizosphere.</title>
        <authorList>
            <person name="Morin E."/>
            <person name="Uroz S."/>
            <person name="Leveau J.H.J."/>
            <person name="Kumar R."/>
            <person name="Rey M.W."/>
            <person name="Pham J."/>
        </authorList>
    </citation>
    <scope>NUCLEOTIDE SEQUENCE [LARGE SCALE GENOMIC DNA]</scope>
    <source>
        <strain evidence="1 2">H4R21</strain>
    </source>
</reference>
<evidence type="ECO:0000313" key="2">
    <source>
        <dbReference type="Proteomes" id="UP001495910"/>
    </source>
</evidence>
<dbReference type="Proteomes" id="UP001495910">
    <property type="component" value="Unassembled WGS sequence"/>
</dbReference>
<sequence length="213" mass="23608">MQTKNYTSENICRSLGMDGFANDRHLAKADEAVRLLLKPSFHPEVCVSFIRSGYDVSLYVEAARMQIWQQDWPTPQPTPTNTAAGLCSLEDFETLVDMLCKAANPNATPRFYVIDGMLAHSILRREREGLVNINANAVYETQYMTFIAKAIGIAWYGISVPVVRNALRLAGGYVNVNLPEENIPPSKPVIRTVVLGSKDVGAEISIALKKVHK</sequence>
<evidence type="ECO:0000313" key="1">
    <source>
        <dbReference type="EMBL" id="MEM4987353.1"/>
    </source>
</evidence>
<organism evidence="1 2">
    <name type="scientific">Collimonas rhizosphaerae</name>
    <dbReference type="NCBI Taxonomy" id="3126357"/>
    <lineage>
        <taxon>Bacteria</taxon>
        <taxon>Pseudomonadati</taxon>
        <taxon>Pseudomonadota</taxon>
        <taxon>Betaproteobacteria</taxon>
        <taxon>Burkholderiales</taxon>
        <taxon>Oxalobacteraceae</taxon>
        <taxon>Collimonas</taxon>
    </lineage>
</organism>
<accession>A0ABU9PTL5</accession>
<dbReference type="RefSeq" id="WP_342828923.1">
    <property type="nucleotide sequence ID" value="NZ_JBANDC010000004.1"/>
</dbReference>
<dbReference type="EMBL" id="JBANDC010000004">
    <property type="protein sequence ID" value="MEM4987353.1"/>
    <property type="molecule type" value="Genomic_DNA"/>
</dbReference>
<proteinExistence type="predicted"/>